<dbReference type="AlphaFoldDB" id="W8ALC1"/>
<protein>
    <submittedName>
        <fullName evidence="2">Uncharacterized protein</fullName>
    </submittedName>
</protein>
<feature type="region of interest" description="Disordered" evidence="1">
    <location>
        <begin position="124"/>
        <end position="199"/>
    </location>
</feature>
<feature type="compositionally biased region" description="Polar residues" evidence="1">
    <location>
        <begin position="166"/>
        <end position="179"/>
    </location>
</feature>
<accession>W8ALC1</accession>
<feature type="compositionally biased region" description="Low complexity" evidence="1">
    <location>
        <begin position="1"/>
        <end position="30"/>
    </location>
</feature>
<organism evidence="2">
    <name type="scientific">Ceratitis capitata</name>
    <name type="common">Mediterranean fruit fly</name>
    <name type="synonym">Tephritis capitata</name>
    <dbReference type="NCBI Taxonomy" id="7213"/>
    <lineage>
        <taxon>Eukaryota</taxon>
        <taxon>Metazoa</taxon>
        <taxon>Ecdysozoa</taxon>
        <taxon>Arthropoda</taxon>
        <taxon>Hexapoda</taxon>
        <taxon>Insecta</taxon>
        <taxon>Pterygota</taxon>
        <taxon>Neoptera</taxon>
        <taxon>Endopterygota</taxon>
        <taxon>Diptera</taxon>
        <taxon>Brachycera</taxon>
        <taxon>Muscomorpha</taxon>
        <taxon>Tephritoidea</taxon>
        <taxon>Tephritidae</taxon>
        <taxon>Ceratitis</taxon>
        <taxon>Ceratitis</taxon>
    </lineage>
</organism>
<name>W8ALC1_CERCA</name>
<feature type="compositionally biased region" description="Basic residues" evidence="1">
    <location>
        <begin position="129"/>
        <end position="149"/>
    </location>
</feature>
<sequence length="207" mass="21975">MLIQFPPFLKKKIQQQQQQPQQETQLNTEQPPRPVDSNAEFSSRFASIVAAPNNLIHETDAGLGITINSVGSTSSSNSNSSSSSTGSSGSGNESVVGSVSVTNNTSANSLVNGSIVKETISFSTETRVVRKKKSRKHRGRKLRKSRKHNTATTIAPADVEAGVTLSPKSVSNADESAQNSSSTDLPDTTTTAPITTTTPRVRVVHIT</sequence>
<dbReference type="OrthoDB" id="73875at2759"/>
<dbReference type="EMBL" id="GAMC01017100">
    <property type="protein sequence ID" value="JAB89455.1"/>
    <property type="molecule type" value="mRNA"/>
</dbReference>
<dbReference type="EMBL" id="GAMC01017093">
    <property type="protein sequence ID" value="JAB89462.1"/>
    <property type="molecule type" value="mRNA"/>
</dbReference>
<feature type="region of interest" description="Disordered" evidence="1">
    <location>
        <begin position="1"/>
        <end position="41"/>
    </location>
</feature>
<dbReference type="EMBL" id="GAMC01017098">
    <property type="protein sequence ID" value="JAB89457.1"/>
    <property type="molecule type" value="mRNA"/>
</dbReference>
<dbReference type="EMBL" id="GAMC01017095">
    <property type="protein sequence ID" value="JAB89460.1"/>
    <property type="molecule type" value="mRNA"/>
</dbReference>
<reference evidence="2" key="1">
    <citation type="submission" date="2013-07" db="EMBL/GenBank/DDBJ databases">
        <authorList>
            <person name="Geib S."/>
        </authorList>
    </citation>
    <scope>NUCLEOTIDE SEQUENCE</scope>
</reference>
<feature type="compositionally biased region" description="Low complexity" evidence="1">
    <location>
        <begin position="180"/>
        <end position="199"/>
    </location>
</feature>
<evidence type="ECO:0000313" key="2">
    <source>
        <dbReference type="EMBL" id="JAB89460.1"/>
    </source>
</evidence>
<reference evidence="2" key="2">
    <citation type="journal article" date="2014" name="BMC Genomics">
        <title>A genomic perspective to assessing quality of mass-reared SIT flies used in Mediterranean fruit fly (Ceratitis capitata) eradication in California.</title>
        <authorList>
            <person name="Calla B."/>
            <person name="Hall B."/>
            <person name="Hou S."/>
            <person name="Geib S.M."/>
        </authorList>
    </citation>
    <scope>NUCLEOTIDE SEQUENCE</scope>
</reference>
<feature type="region of interest" description="Disordered" evidence="1">
    <location>
        <begin position="71"/>
        <end position="99"/>
    </location>
</feature>
<proteinExistence type="evidence at transcript level"/>
<evidence type="ECO:0000256" key="1">
    <source>
        <dbReference type="SAM" id="MobiDB-lite"/>
    </source>
</evidence>